<sequence>MIYLIDFGQAQTYQDHKTQQHISYWDNRPFVGMMSFTSIHSHLGIQSLHHNDIKYLAYVLIYLFCGTLPWDGLQHSHSQIVNAKTMLYWLIIDSSSPSSIPQEFLVLLQYAHELSFTGKPDYDYLHTLFQSLFDESEYQFWSISV</sequence>
<dbReference type="PANTHER" id="PTHR11909">
    <property type="entry name" value="CASEIN KINASE-RELATED"/>
    <property type="match status" value="1"/>
</dbReference>
<proteinExistence type="predicted"/>
<organism evidence="1 2">
    <name type="scientific">Scleroderma citrinum Foug A</name>
    <dbReference type="NCBI Taxonomy" id="1036808"/>
    <lineage>
        <taxon>Eukaryota</taxon>
        <taxon>Fungi</taxon>
        <taxon>Dikarya</taxon>
        <taxon>Basidiomycota</taxon>
        <taxon>Agaricomycotina</taxon>
        <taxon>Agaricomycetes</taxon>
        <taxon>Agaricomycetidae</taxon>
        <taxon>Boletales</taxon>
        <taxon>Sclerodermatineae</taxon>
        <taxon>Sclerodermataceae</taxon>
        <taxon>Scleroderma</taxon>
    </lineage>
</organism>
<name>A0A0C3DN61_9AGAM</name>
<reference evidence="2" key="2">
    <citation type="submission" date="2015-01" db="EMBL/GenBank/DDBJ databases">
        <title>Evolutionary Origins and Diversification of the Mycorrhizal Mutualists.</title>
        <authorList>
            <consortium name="DOE Joint Genome Institute"/>
            <consortium name="Mycorrhizal Genomics Consortium"/>
            <person name="Kohler A."/>
            <person name="Kuo A."/>
            <person name="Nagy L.G."/>
            <person name="Floudas D."/>
            <person name="Copeland A."/>
            <person name="Barry K.W."/>
            <person name="Cichocki N."/>
            <person name="Veneault-Fourrey C."/>
            <person name="LaButti K."/>
            <person name="Lindquist E.A."/>
            <person name="Lipzen A."/>
            <person name="Lundell T."/>
            <person name="Morin E."/>
            <person name="Murat C."/>
            <person name="Riley R."/>
            <person name="Ohm R."/>
            <person name="Sun H."/>
            <person name="Tunlid A."/>
            <person name="Henrissat B."/>
            <person name="Grigoriev I.V."/>
            <person name="Hibbett D.S."/>
            <person name="Martin F."/>
        </authorList>
    </citation>
    <scope>NUCLEOTIDE SEQUENCE [LARGE SCALE GENOMIC DNA]</scope>
    <source>
        <strain evidence="2">Foug A</strain>
    </source>
</reference>
<dbReference type="Proteomes" id="UP000053989">
    <property type="component" value="Unassembled WGS sequence"/>
</dbReference>
<dbReference type="AlphaFoldDB" id="A0A0C3DN61"/>
<evidence type="ECO:0000313" key="1">
    <source>
        <dbReference type="EMBL" id="KIM57471.1"/>
    </source>
</evidence>
<dbReference type="HOGENOM" id="CLU_019279_2_4_1"/>
<dbReference type="EMBL" id="KN822100">
    <property type="protein sequence ID" value="KIM57471.1"/>
    <property type="molecule type" value="Genomic_DNA"/>
</dbReference>
<dbReference type="InterPro" id="IPR011009">
    <property type="entry name" value="Kinase-like_dom_sf"/>
</dbReference>
<gene>
    <name evidence="1" type="ORF">SCLCIDRAFT_130462</name>
</gene>
<dbReference type="InParanoid" id="A0A0C3DN61"/>
<dbReference type="OrthoDB" id="5579860at2759"/>
<dbReference type="Gene3D" id="1.10.510.10">
    <property type="entry name" value="Transferase(Phosphotransferase) domain 1"/>
    <property type="match status" value="1"/>
</dbReference>
<evidence type="ECO:0008006" key="3">
    <source>
        <dbReference type="Google" id="ProtNLM"/>
    </source>
</evidence>
<accession>A0A0C3DN61</accession>
<keyword evidence="2" id="KW-1185">Reference proteome</keyword>
<dbReference type="InterPro" id="IPR050235">
    <property type="entry name" value="CK1_Ser-Thr_kinase"/>
</dbReference>
<evidence type="ECO:0000313" key="2">
    <source>
        <dbReference type="Proteomes" id="UP000053989"/>
    </source>
</evidence>
<dbReference type="SUPFAM" id="SSF56112">
    <property type="entry name" value="Protein kinase-like (PK-like)"/>
    <property type="match status" value="1"/>
</dbReference>
<dbReference type="STRING" id="1036808.A0A0C3DN61"/>
<protein>
    <recommendedName>
        <fullName evidence="3">Protein kinase domain-containing protein</fullName>
    </recommendedName>
</protein>
<reference evidence="1 2" key="1">
    <citation type="submission" date="2014-04" db="EMBL/GenBank/DDBJ databases">
        <authorList>
            <consortium name="DOE Joint Genome Institute"/>
            <person name="Kuo A."/>
            <person name="Kohler A."/>
            <person name="Nagy L.G."/>
            <person name="Floudas D."/>
            <person name="Copeland A."/>
            <person name="Barry K.W."/>
            <person name="Cichocki N."/>
            <person name="Veneault-Fourrey C."/>
            <person name="LaButti K."/>
            <person name="Lindquist E.A."/>
            <person name="Lipzen A."/>
            <person name="Lundell T."/>
            <person name="Morin E."/>
            <person name="Murat C."/>
            <person name="Sun H."/>
            <person name="Tunlid A."/>
            <person name="Henrissat B."/>
            <person name="Grigoriev I.V."/>
            <person name="Hibbett D.S."/>
            <person name="Martin F."/>
            <person name="Nordberg H.P."/>
            <person name="Cantor M.N."/>
            <person name="Hua S.X."/>
        </authorList>
    </citation>
    <scope>NUCLEOTIDE SEQUENCE [LARGE SCALE GENOMIC DNA]</scope>
    <source>
        <strain evidence="1 2">Foug A</strain>
    </source>
</reference>